<protein>
    <submittedName>
        <fullName evidence="1">Uncharacterized protein</fullName>
    </submittedName>
</protein>
<organism evidence="1 2">
    <name type="scientific">Galdieria yellowstonensis</name>
    <dbReference type="NCBI Taxonomy" id="3028027"/>
    <lineage>
        <taxon>Eukaryota</taxon>
        <taxon>Rhodophyta</taxon>
        <taxon>Bangiophyceae</taxon>
        <taxon>Galdieriales</taxon>
        <taxon>Galdieriaceae</taxon>
        <taxon>Galdieria</taxon>
    </lineage>
</organism>
<dbReference type="AlphaFoldDB" id="A0AAV9IID4"/>
<dbReference type="Proteomes" id="UP001300502">
    <property type="component" value="Unassembled WGS sequence"/>
</dbReference>
<accession>A0AAV9IID4</accession>
<name>A0AAV9IID4_9RHOD</name>
<sequence>MKYVNFSENFQVKMTSIPPPPCETIPLGVNHVLYEQLTVGVLRDKELEFVTIQKLWLPLKPRINEFRWALKSTYLGKPSWKVNLRRWCPFWFCFNTYEFWDPNSKKPLRQLHTDETLSDLLLEHMKAPRRVFFFVEELKAQQQWKPKVSYKHQHLETNNADENISENNFDKKRDEEKMLTLSSCDHKKYPKWDEMSIVRQRCMTSCPYICPLHYPLLVPVYIPVYILENTQAFEHVTSVEPYGNN</sequence>
<proteinExistence type="predicted"/>
<gene>
    <name evidence="1" type="ORF">GAYE_SCF37G5127</name>
</gene>
<reference evidence="1 2" key="1">
    <citation type="submission" date="2022-07" db="EMBL/GenBank/DDBJ databases">
        <title>Genome-wide signatures of adaptation to extreme environments.</title>
        <authorList>
            <person name="Cho C.H."/>
            <person name="Yoon H.S."/>
        </authorList>
    </citation>
    <scope>NUCLEOTIDE SEQUENCE [LARGE SCALE GENOMIC DNA]</scope>
    <source>
        <strain evidence="1 2">108.79 E11</strain>
    </source>
</reference>
<keyword evidence="2" id="KW-1185">Reference proteome</keyword>
<evidence type="ECO:0000313" key="2">
    <source>
        <dbReference type="Proteomes" id="UP001300502"/>
    </source>
</evidence>
<dbReference type="EMBL" id="JANCYU010000049">
    <property type="protein sequence ID" value="KAK4527205.1"/>
    <property type="molecule type" value="Genomic_DNA"/>
</dbReference>
<comment type="caution">
    <text evidence="1">The sequence shown here is derived from an EMBL/GenBank/DDBJ whole genome shotgun (WGS) entry which is preliminary data.</text>
</comment>
<evidence type="ECO:0000313" key="1">
    <source>
        <dbReference type="EMBL" id="KAK4527205.1"/>
    </source>
</evidence>